<organism evidence="1 2">
    <name type="scientific">Urochloa decumbens</name>
    <dbReference type="NCBI Taxonomy" id="240449"/>
    <lineage>
        <taxon>Eukaryota</taxon>
        <taxon>Viridiplantae</taxon>
        <taxon>Streptophyta</taxon>
        <taxon>Embryophyta</taxon>
        <taxon>Tracheophyta</taxon>
        <taxon>Spermatophyta</taxon>
        <taxon>Magnoliopsida</taxon>
        <taxon>Liliopsida</taxon>
        <taxon>Poales</taxon>
        <taxon>Poaceae</taxon>
        <taxon>PACMAD clade</taxon>
        <taxon>Panicoideae</taxon>
        <taxon>Panicodae</taxon>
        <taxon>Paniceae</taxon>
        <taxon>Melinidinae</taxon>
        <taxon>Urochloa</taxon>
    </lineage>
</organism>
<dbReference type="PANTHER" id="PTHR33103:SF53">
    <property type="entry name" value="DUF674 FAMILY PROTEIN"/>
    <property type="match status" value="1"/>
</dbReference>
<evidence type="ECO:0000313" key="1">
    <source>
        <dbReference type="EMBL" id="CAL4958229.1"/>
    </source>
</evidence>
<dbReference type="Pfam" id="PF05056">
    <property type="entry name" value="DUF674"/>
    <property type="match status" value="1"/>
</dbReference>
<sequence>MATTTGVTMSMKLIIDEKAQRLLFAEASKDVVDFLFSLLAVPVATAIKLLGKESMVGCVGNLYASVEKLESTYVLGGVVKDTLLCPTVLSSSNSLLGLPEKTLHRCTGTRCSNCHVCRSYVTAVYGRPCPTCCGSMTVGAQLVPSAESGHTVVQSAAKGFVQGIVTYVVTDNLTVTPMSAVSASITLLNTLSVKDVGDLQEKTVQLGYNEGLAILKASLQSKTVLTDVFLGDNKAQGGRA</sequence>
<evidence type="ECO:0000313" key="2">
    <source>
        <dbReference type="Proteomes" id="UP001497457"/>
    </source>
</evidence>
<keyword evidence="2" id="KW-1185">Reference proteome</keyword>
<dbReference type="Proteomes" id="UP001497457">
    <property type="component" value="Chromosome 18b"/>
</dbReference>
<protein>
    <recommendedName>
        <fullName evidence="3">DUF674 family protein</fullName>
    </recommendedName>
</protein>
<reference evidence="1" key="1">
    <citation type="submission" date="2024-10" db="EMBL/GenBank/DDBJ databases">
        <authorList>
            <person name="Ryan C."/>
        </authorList>
    </citation>
    <scope>NUCLEOTIDE SEQUENCE [LARGE SCALE GENOMIC DNA]</scope>
</reference>
<dbReference type="InterPro" id="IPR007750">
    <property type="entry name" value="DUF674"/>
</dbReference>
<proteinExistence type="predicted"/>
<dbReference type="AlphaFoldDB" id="A0ABC8ZH53"/>
<name>A0ABC8ZH53_9POAL</name>
<accession>A0ABC8ZH53</accession>
<dbReference type="PANTHER" id="PTHR33103">
    <property type="entry name" value="OS01G0153900 PROTEIN"/>
    <property type="match status" value="1"/>
</dbReference>
<evidence type="ECO:0008006" key="3">
    <source>
        <dbReference type="Google" id="ProtNLM"/>
    </source>
</evidence>
<gene>
    <name evidence="1" type="ORF">URODEC1_LOCUS42995</name>
</gene>
<dbReference type="EMBL" id="OZ075128">
    <property type="protein sequence ID" value="CAL4958229.1"/>
    <property type="molecule type" value="Genomic_DNA"/>
</dbReference>